<reference evidence="1" key="2">
    <citation type="submission" date="2016-06" db="EMBL/GenBank/DDBJ databases">
        <title>The genome of a short-lived fish provides insights into sex chromosome evolution and the genetic control of aging.</title>
        <authorList>
            <person name="Reichwald K."/>
            <person name="Felder M."/>
            <person name="Petzold A."/>
            <person name="Koch P."/>
            <person name="Groth M."/>
            <person name="Platzer M."/>
        </authorList>
    </citation>
    <scope>NUCLEOTIDE SEQUENCE</scope>
    <source>
        <tissue evidence="1">Brain</tissue>
    </source>
</reference>
<keyword evidence="1" id="KW-0675">Receptor</keyword>
<gene>
    <name evidence="1" type="primary">RIPK3L</name>
</gene>
<feature type="non-terminal residue" evidence="1">
    <location>
        <position position="1"/>
    </location>
</feature>
<reference evidence="1" key="1">
    <citation type="submission" date="2016-05" db="EMBL/GenBank/DDBJ databases">
        <authorList>
            <person name="Lavstsen T."/>
            <person name="Jespersen J.S."/>
        </authorList>
    </citation>
    <scope>NUCLEOTIDE SEQUENCE</scope>
    <source>
        <tissue evidence="1">Brain</tissue>
    </source>
</reference>
<dbReference type="AlphaFoldDB" id="A0A1A8J7Y5"/>
<keyword evidence="1" id="KW-0418">Kinase</keyword>
<dbReference type="GO" id="GO:0016301">
    <property type="term" value="F:kinase activity"/>
    <property type="evidence" value="ECO:0007669"/>
    <property type="project" value="UniProtKB-KW"/>
</dbReference>
<proteinExistence type="predicted"/>
<name>A0A1A8J7Y5_NOTKU</name>
<keyword evidence="1" id="KW-0808">Transferase</keyword>
<evidence type="ECO:0000313" key="1">
    <source>
        <dbReference type="EMBL" id="SBR05596.1"/>
    </source>
</evidence>
<feature type="non-terminal residue" evidence="1">
    <location>
        <position position="40"/>
    </location>
</feature>
<sequence>AFIPVTFPSFLWGSPGTSRLERIHNPTSGLPRGLLPAGHA</sequence>
<dbReference type="EMBL" id="HAED01019151">
    <property type="protein sequence ID" value="SBR05596.1"/>
    <property type="molecule type" value="Transcribed_RNA"/>
</dbReference>
<organism evidence="1">
    <name type="scientific">Nothobranchius kuhntae</name>
    <name type="common">Beira killifish</name>
    <dbReference type="NCBI Taxonomy" id="321403"/>
    <lineage>
        <taxon>Eukaryota</taxon>
        <taxon>Metazoa</taxon>
        <taxon>Chordata</taxon>
        <taxon>Craniata</taxon>
        <taxon>Vertebrata</taxon>
        <taxon>Euteleostomi</taxon>
        <taxon>Actinopterygii</taxon>
        <taxon>Neopterygii</taxon>
        <taxon>Teleostei</taxon>
        <taxon>Neoteleostei</taxon>
        <taxon>Acanthomorphata</taxon>
        <taxon>Ovalentaria</taxon>
        <taxon>Atherinomorphae</taxon>
        <taxon>Cyprinodontiformes</taxon>
        <taxon>Nothobranchiidae</taxon>
        <taxon>Nothobranchius</taxon>
    </lineage>
</organism>
<accession>A0A1A8J7Y5</accession>
<protein>
    <submittedName>
        <fullName evidence="1">Receptor-interacting serine-threonine kinase 3 like</fullName>
    </submittedName>
</protein>